<sequence length="135" mass="14748">MKNSASRPCSSTCLPSSSTESKTSKPGSSSSIGYGIREKTSSFQMSHMNDEVRMKGKMIVAIYNMLMSGLCEGWDFKRAEETFREMQSCGHVPNVVTYTTLIRSFAKGGSTLGNRAEVTLVTDNAKVTLNSENAR</sequence>
<keyword evidence="6" id="KW-1185">Reference proteome</keyword>
<name>A0A078I9G2_BRANA</name>
<evidence type="ECO:0000256" key="3">
    <source>
        <dbReference type="PROSITE-ProRule" id="PRU00708"/>
    </source>
</evidence>
<dbReference type="PANTHER" id="PTHR47447:SF17">
    <property type="entry name" value="OS12G0638900 PROTEIN"/>
    <property type="match status" value="1"/>
</dbReference>
<reference evidence="5 6" key="1">
    <citation type="journal article" date="2014" name="Science">
        <title>Plant genetics. Early allopolyploid evolution in the post-Neolithic Brassica napus oilseed genome.</title>
        <authorList>
            <person name="Chalhoub B."/>
            <person name="Denoeud F."/>
            <person name="Liu S."/>
            <person name="Parkin I.A."/>
            <person name="Tang H."/>
            <person name="Wang X."/>
            <person name="Chiquet J."/>
            <person name="Belcram H."/>
            <person name="Tong C."/>
            <person name="Samans B."/>
            <person name="Correa M."/>
            <person name="Da Silva C."/>
            <person name="Just J."/>
            <person name="Falentin C."/>
            <person name="Koh C.S."/>
            <person name="Le Clainche I."/>
            <person name="Bernard M."/>
            <person name="Bento P."/>
            <person name="Noel B."/>
            <person name="Labadie K."/>
            <person name="Alberti A."/>
            <person name="Charles M."/>
            <person name="Arnaud D."/>
            <person name="Guo H."/>
            <person name="Daviaud C."/>
            <person name="Alamery S."/>
            <person name="Jabbari K."/>
            <person name="Zhao M."/>
            <person name="Edger P.P."/>
            <person name="Chelaifa H."/>
            <person name="Tack D."/>
            <person name="Lassalle G."/>
            <person name="Mestiri I."/>
            <person name="Schnel N."/>
            <person name="Le Paslier M.C."/>
            <person name="Fan G."/>
            <person name="Renault V."/>
            <person name="Bayer P.E."/>
            <person name="Golicz A.A."/>
            <person name="Manoli S."/>
            <person name="Lee T.H."/>
            <person name="Thi V.H."/>
            <person name="Chalabi S."/>
            <person name="Hu Q."/>
            <person name="Fan C."/>
            <person name="Tollenaere R."/>
            <person name="Lu Y."/>
            <person name="Battail C."/>
            <person name="Shen J."/>
            <person name="Sidebottom C.H."/>
            <person name="Wang X."/>
            <person name="Canaguier A."/>
            <person name="Chauveau A."/>
            <person name="Berard A."/>
            <person name="Deniot G."/>
            <person name="Guan M."/>
            <person name="Liu Z."/>
            <person name="Sun F."/>
            <person name="Lim Y.P."/>
            <person name="Lyons E."/>
            <person name="Town C.D."/>
            <person name="Bancroft I."/>
            <person name="Wang X."/>
            <person name="Meng J."/>
            <person name="Ma J."/>
            <person name="Pires J.C."/>
            <person name="King G.J."/>
            <person name="Brunel D."/>
            <person name="Delourme R."/>
            <person name="Renard M."/>
            <person name="Aury J.M."/>
            <person name="Adams K.L."/>
            <person name="Batley J."/>
            <person name="Snowdon R.J."/>
            <person name="Tost J."/>
            <person name="Edwards D."/>
            <person name="Zhou Y."/>
            <person name="Hua W."/>
            <person name="Sharpe A.G."/>
            <person name="Paterson A.H."/>
            <person name="Guan C."/>
            <person name="Wincker P."/>
        </authorList>
    </citation>
    <scope>NUCLEOTIDE SEQUENCE [LARGE SCALE GENOMIC DNA]</scope>
    <source>
        <strain evidence="6">cv. Darmor-bzh</strain>
    </source>
</reference>
<feature type="repeat" description="PPR" evidence="3">
    <location>
        <begin position="59"/>
        <end position="93"/>
    </location>
</feature>
<keyword evidence="2" id="KW-0677">Repeat</keyword>
<dbReference type="AlphaFoldDB" id="A0A078I9G2"/>
<gene>
    <name evidence="5" type="primary">BnaC03g69170D</name>
    <name evidence="5" type="ORF">GSBRNA2T00087620001</name>
</gene>
<dbReference type="Proteomes" id="UP000028999">
    <property type="component" value="Unassembled WGS sequence"/>
</dbReference>
<evidence type="ECO:0000256" key="1">
    <source>
        <dbReference type="ARBA" id="ARBA00007626"/>
    </source>
</evidence>
<accession>A0A078I9G2</accession>
<dbReference type="InterPro" id="IPR011990">
    <property type="entry name" value="TPR-like_helical_dom_sf"/>
</dbReference>
<dbReference type="PANTHER" id="PTHR47447">
    <property type="entry name" value="OS03G0856100 PROTEIN"/>
    <property type="match status" value="1"/>
</dbReference>
<feature type="compositionally biased region" description="Low complexity" evidence="4">
    <location>
        <begin position="1"/>
        <end position="31"/>
    </location>
</feature>
<evidence type="ECO:0000313" key="5">
    <source>
        <dbReference type="EMBL" id="CDY47545.1"/>
    </source>
</evidence>
<proteinExistence type="inferred from homology"/>
<protein>
    <submittedName>
        <fullName evidence="5">BnaC03g69170D protein</fullName>
    </submittedName>
</protein>
<dbReference type="Gene3D" id="1.25.40.10">
    <property type="entry name" value="Tetratricopeptide repeat domain"/>
    <property type="match status" value="1"/>
</dbReference>
<evidence type="ECO:0000256" key="4">
    <source>
        <dbReference type="SAM" id="MobiDB-lite"/>
    </source>
</evidence>
<dbReference type="PaxDb" id="3708-A0A078I9G2"/>
<dbReference type="Gramene" id="CDY47545">
    <property type="protein sequence ID" value="CDY47545"/>
    <property type="gene ID" value="GSBRNA2T00087620001"/>
</dbReference>
<organism evidence="5 6">
    <name type="scientific">Brassica napus</name>
    <name type="common">Rape</name>
    <dbReference type="NCBI Taxonomy" id="3708"/>
    <lineage>
        <taxon>Eukaryota</taxon>
        <taxon>Viridiplantae</taxon>
        <taxon>Streptophyta</taxon>
        <taxon>Embryophyta</taxon>
        <taxon>Tracheophyta</taxon>
        <taxon>Spermatophyta</taxon>
        <taxon>Magnoliopsida</taxon>
        <taxon>eudicotyledons</taxon>
        <taxon>Gunneridae</taxon>
        <taxon>Pentapetalae</taxon>
        <taxon>rosids</taxon>
        <taxon>malvids</taxon>
        <taxon>Brassicales</taxon>
        <taxon>Brassicaceae</taxon>
        <taxon>Brassiceae</taxon>
        <taxon>Brassica</taxon>
    </lineage>
</organism>
<dbReference type="PROSITE" id="PS51375">
    <property type="entry name" value="PPR"/>
    <property type="match status" value="1"/>
</dbReference>
<dbReference type="Pfam" id="PF13041">
    <property type="entry name" value="PPR_2"/>
    <property type="match status" value="1"/>
</dbReference>
<evidence type="ECO:0000256" key="2">
    <source>
        <dbReference type="ARBA" id="ARBA00022737"/>
    </source>
</evidence>
<comment type="similarity">
    <text evidence="1">Belongs to the PPR family. P subfamily.</text>
</comment>
<feature type="region of interest" description="Disordered" evidence="4">
    <location>
        <begin position="1"/>
        <end position="37"/>
    </location>
</feature>
<dbReference type="NCBIfam" id="TIGR00756">
    <property type="entry name" value="PPR"/>
    <property type="match status" value="1"/>
</dbReference>
<dbReference type="EMBL" id="LK032720">
    <property type="protein sequence ID" value="CDY47545.1"/>
    <property type="molecule type" value="Genomic_DNA"/>
</dbReference>
<dbReference type="InterPro" id="IPR002885">
    <property type="entry name" value="PPR_rpt"/>
</dbReference>
<dbReference type="STRING" id="3708.A0A078I9G2"/>
<evidence type="ECO:0000313" key="6">
    <source>
        <dbReference type="Proteomes" id="UP000028999"/>
    </source>
</evidence>